<evidence type="ECO:0000313" key="14">
    <source>
        <dbReference type="Proteomes" id="UP000241238"/>
    </source>
</evidence>
<evidence type="ECO:0000256" key="10">
    <source>
        <dbReference type="ARBA" id="ARBA00034478"/>
    </source>
</evidence>
<accession>A0ABM6U0P8</accession>
<evidence type="ECO:0000256" key="11">
    <source>
        <dbReference type="ARBA" id="ARBA00048628"/>
    </source>
</evidence>
<dbReference type="InterPro" id="IPR004620">
    <property type="entry name" value="MTHF_reductase_bac"/>
</dbReference>
<proteinExistence type="inferred from homology"/>
<evidence type="ECO:0000256" key="3">
    <source>
        <dbReference type="ARBA" id="ARBA00006743"/>
    </source>
</evidence>
<evidence type="ECO:0000256" key="1">
    <source>
        <dbReference type="ARBA" id="ARBA00001974"/>
    </source>
</evidence>
<evidence type="ECO:0000256" key="5">
    <source>
        <dbReference type="ARBA" id="ARBA00022630"/>
    </source>
</evidence>
<evidence type="ECO:0000256" key="9">
    <source>
        <dbReference type="ARBA" id="ARBA00023167"/>
    </source>
</evidence>
<evidence type="ECO:0000256" key="7">
    <source>
        <dbReference type="ARBA" id="ARBA00023002"/>
    </source>
</evidence>
<dbReference type="EMBL" id="CP028103">
    <property type="protein sequence ID" value="AVQ29790.1"/>
    <property type="molecule type" value="Genomic_DNA"/>
</dbReference>
<name>A0ABM6U0P8_FUSVA</name>
<comment type="cofactor">
    <cofactor evidence="1 12">
        <name>FAD</name>
        <dbReference type="ChEBI" id="CHEBI:57692"/>
    </cofactor>
</comment>
<evidence type="ECO:0000313" key="13">
    <source>
        <dbReference type="EMBL" id="AVQ29790.1"/>
    </source>
</evidence>
<evidence type="ECO:0000256" key="4">
    <source>
        <dbReference type="ARBA" id="ARBA00022605"/>
    </source>
</evidence>
<evidence type="ECO:0000256" key="6">
    <source>
        <dbReference type="ARBA" id="ARBA00022827"/>
    </source>
</evidence>
<gene>
    <name evidence="13" type="primary">metF</name>
    <name evidence="13" type="ORF">C4N18_00580</name>
</gene>
<dbReference type="Pfam" id="PF02219">
    <property type="entry name" value="MTHFR"/>
    <property type="match status" value="1"/>
</dbReference>
<evidence type="ECO:0000256" key="12">
    <source>
        <dbReference type="RuleBase" id="RU003862"/>
    </source>
</evidence>
<evidence type="ECO:0000256" key="2">
    <source>
        <dbReference type="ARBA" id="ARBA00004777"/>
    </source>
</evidence>
<comment type="pathway">
    <text evidence="2 12">One-carbon metabolism; tetrahydrofolate interconversion.</text>
</comment>
<comment type="similarity">
    <text evidence="3 12">Belongs to the methylenetetrahydrofolate reductase family.</text>
</comment>
<keyword evidence="4" id="KW-0028">Amino-acid biosynthesis</keyword>
<dbReference type="InterPro" id="IPR029041">
    <property type="entry name" value="FAD-linked_oxidoreductase-like"/>
</dbReference>
<dbReference type="CDD" id="cd00537">
    <property type="entry name" value="MTHFR"/>
    <property type="match status" value="1"/>
</dbReference>
<dbReference type="Proteomes" id="UP000241238">
    <property type="component" value="Chromosome"/>
</dbReference>
<keyword evidence="5 12" id="KW-0285">Flavoprotein</keyword>
<keyword evidence="14" id="KW-1185">Reference proteome</keyword>
<dbReference type="PANTHER" id="PTHR45754:SF3">
    <property type="entry name" value="METHYLENETETRAHYDROFOLATE REDUCTASE (NADPH)"/>
    <property type="match status" value="1"/>
</dbReference>
<sequence>MKISELFKRKKTIVSFEVFPPNSIYSLEDVYSSIDELAKLQPDFISVTYGAGGATRGNTVEIASKIKNNNKIEALAHLTCLGAKKNEIDDILKQLRANNIENILALRGDKPKDSTPIGEGDFKYAQDLISYVKEKREFSIGGAYYPEGHLETNDLLDLFNLKRKVDSGTDFLISQIFFDNESFYRFRDKLNKLQINIPLVAGIMPVTNAKQIRKITSMCGCSIPEKFQKILNKYENNTQALKEAGTAYATEQIIDLITSDIDGIHLYTMNKVDTAKKIMANIAHIREISGGNR</sequence>
<dbReference type="GeneID" id="77466470"/>
<dbReference type="PANTHER" id="PTHR45754">
    <property type="entry name" value="METHYLENETETRAHYDROFOLATE REDUCTASE"/>
    <property type="match status" value="1"/>
</dbReference>
<evidence type="ECO:0000256" key="8">
    <source>
        <dbReference type="ARBA" id="ARBA00023027"/>
    </source>
</evidence>
<dbReference type="SUPFAM" id="SSF51730">
    <property type="entry name" value="FAD-linked oxidoreductase"/>
    <property type="match status" value="1"/>
</dbReference>
<keyword evidence="6 12" id="KW-0274">FAD</keyword>
<dbReference type="Gene3D" id="3.20.20.220">
    <property type="match status" value="1"/>
</dbReference>
<keyword evidence="7 12" id="KW-0560">Oxidoreductase</keyword>
<comment type="pathway">
    <text evidence="10">Amino-acid biosynthesis; L-methionine biosynthesis via de novo pathway.</text>
</comment>
<protein>
    <recommendedName>
        <fullName evidence="12">Methylenetetrahydrofolate reductase</fullName>
        <ecNumber evidence="12">1.5.1.54</ecNumber>
    </recommendedName>
</protein>
<dbReference type="EC" id="1.5.1.54" evidence="12"/>
<keyword evidence="8" id="KW-0520">NAD</keyword>
<comment type="catalytic activity">
    <reaction evidence="11">
        <text>(6S)-5-methyl-5,6,7,8-tetrahydrofolate + NAD(+) = (6R)-5,10-methylene-5,6,7,8-tetrahydrofolate + NADH + H(+)</text>
        <dbReference type="Rhea" id="RHEA:19821"/>
        <dbReference type="ChEBI" id="CHEBI:15378"/>
        <dbReference type="ChEBI" id="CHEBI:15636"/>
        <dbReference type="ChEBI" id="CHEBI:18608"/>
        <dbReference type="ChEBI" id="CHEBI:57540"/>
        <dbReference type="ChEBI" id="CHEBI:57945"/>
        <dbReference type="EC" id="1.5.1.54"/>
    </reaction>
    <physiologicalReaction direction="right-to-left" evidence="11">
        <dbReference type="Rhea" id="RHEA:19823"/>
    </physiologicalReaction>
</comment>
<organism evidence="13 14">
    <name type="scientific">Fusobacterium varium ATCC 27725</name>
    <dbReference type="NCBI Taxonomy" id="469618"/>
    <lineage>
        <taxon>Bacteria</taxon>
        <taxon>Fusobacteriati</taxon>
        <taxon>Fusobacteriota</taxon>
        <taxon>Fusobacteriia</taxon>
        <taxon>Fusobacteriales</taxon>
        <taxon>Fusobacteriaceae</taxon>
        <taxon>Fusobacterium</taxon>
    </lineage>
</organism>
<dbReference type="RefSeq" id="WP_005951025.1">
    <property type="nucleotide sequence ID" value="NZ_CP028103.1"/>
</dbReference>
<dbReference type="NCBIfam" id="TIGR00676">
    <property type="entry name" value="fadh2"/>
    <property type="match status" value="1"/>
</dbReference>
<keyword evidence="9" id="KW-0486">Methionine biosynthesis</keyword>
<reference evidence="14" key="1">
    <citation type="journal article" date="2018" name="MSphere">
        <title>Fusobacterium Genomics Using MinION and Illumina Sequencing Enables Genome Completion and Correction.</title>
        <authorList>
            <person name="Todd S.M."/>
            <person name="Settlage R.E."/>
            <person name="Lahmers K.K."/>
            <person name="Slade D.J."/>
        </authorList>
    </citation>
    <scope>NUCLEOTIDE SEQUENCE [LARGE SCALE GENOMIC DNA]</scope>
    <source>
        <strain evidence="14">ATCC 27725</strain>
    </source>
</reference>
<dbReference type="InterPro" id="IPR003171">
    <property type="entry name" value="Mehydrof_redctse-like"/>
</dbReference>